<evidence type="ECO:0000313" key="3">
    <source>
        <dbReference type="Proteomes" id="UP000036834"/>
    </source>
</evidence>
<sequence>MRHSSSSIFYESCGEGYPLVILHGLGTDHRSMKAWMEPLFEKRTGWRRIYLDLPAHGHSSVEDWVKTSNDLLEMLLRTLDSLLPGQRFSLIGKSFGGYLAQGILFKRAELVDSISLIAPALHIKERTLPSRVVLESDEQLLASLDADIRTAFKTLMIVQTEQSLEAFLQEVQPGRLLANREFLTSDWRTKGYFFCFEPFAEERIYPQSALFLLGRQDAICGYRDHFELLKHFPHSTFALLDHAGHMLEIEQRILVQAHLQEWLDQLGKQHL</sequence>
<accession>A0A0K9YWM3</accession>
<dbReference type="InterPro" id="IPR000073">
    <property type="entry name" value="AB_hydrolase_1"/>
</dbReference>
<dbReference type="STRING" id="54915.ADS79_12250"/>
<dbReference type="Pfam" id="PF00561">
    <property type="entry name" value="Abhydrolase_1"/>
    <property type="match status" value="1"/>
</dbReference>
<evidence type="ECO:0000313" key="2">
    <source>
        <dbReference type="EMBL" id="KNB73022.1"/>
    </source>
</evidence>
<protein>
    <submittedName>
        <fullName evidence="2">Alpha/beta hydrolase</fullName>
    </submittedName>
</protein>
<name>A0A0K9YWM3_9BACL</name>
<dbReference type="SUPFAM" id="SSF53474">
    <property type="entry name" value="alpha/beta-Hydrolases"/>
    <property type="match status" value="1"/>
</dbReference>
<dbReference type="OrthoDB" id="6191536at2"/>
<organism evidence="2 3">
    <name type="scientific">Brevibacillus reuszeri</name>
    <dbReference type="NCBI Taxonomy" id="54915"/>
    <lineage>
        <taxon>Bacteria</taxon>
        <taxon>Bacillati</taxon>
        <taxon>Bacillota</taxon>
        <taxon>Bacilli</taxon>
        <taxon>Bacillales</taxon>
        <taxon>Paenibacillaceae</taxon>
        <taxon>Brevibacillus</taxon>
    </lineage>
</organism>
<reference evidence="3" key="1">
    <citation type="submission" date="2015-07" db="EMBL/GenBank/DDBJ databases">
        <title>Genome sequencing project for genomic taxonomy and phylogenomics of Bacillus-like bacteria.</title>
        <authorList>
            <person name="Liu B."/>
            <person name="Wang J."/>
            <person name="Zhu Y."/>
            <person name="Liu G."/>
            <person name="Chen Q."/>
            <person name="Chen Z."/>
            <person name="Lan J."/>
            <person name="Che J."/>
            <person name="Ge C."/>
            <person name="Shi H."/>
            <person name="Pan Z."/>
            <person name="Liu X."/>
        </authorList>
    </citation>
    <scope>NUCLEOTIDE SEQUENCE [LARGE SCALE GENOMIC DNA]</scope>
    <source>
        <strain evidence="3">DSM 9887</strain>
    </source>
</reference>
<keyword evidence="2" id="KW-0378">Hydrolase</keyword>
<dbReference type="PANTHER" id="PTHR43194">
    <property type="entry name" value="HYDROLASE ALPHA/BETA FOLD FAMILY"/>
    <property type="match status" value="1"/>
</dbReference>
<dbReference type="Proteomes" id="UP000036834">
    <property type="component" value="Unassembled WGS sequence"/>
</dbReference>
<feature type="domain" description="AB hydrolase-1" evidence="1">
    <location>
        <begin position="17"/>
        <end position="247"/>
    </location>
</feature>
<dbReference type="PATRIC" id="fig|54915.3.peg.1423"/>
<dbReference type="RefSeq" id="WP_049739073.1">
    <property type="nucleotide sequence ID" value="NZ_BJON01000015.1"/>
</dbReference>
<proteinExistence type="predicted"/>
<evidence type="ECO:0000259" key="1">
    <source>
        <dbReference type="Pfam" id="PF00561"/>
    </source>
</evidence>
<dbReference type="GO" id="GO:0016787">
    <property type="term" value="F:hydrolase activity"/>
    <property type="evidence" value="ECO:0007669"/>
    <property type="project" value="UniProtKB-KW"/>
</dbReference>
<dbReference type="EMBL" id="LGIQ01000007">
    <property type="protein sequence ID" value="KNB73022.1"/>
    <property type="molecule type" value="Genomic_DNA"/>
</dbReference>
<dbReference type="InterPro" id="IPR050228">
    <property type="entry name" value="Carboxylesterase_BioH"/>
</dbReference>
<dbReference type="InterPro" id="IPR029058">
    <property type="entry name" value="AB_hydrolase_fold"/>
</dbReference>
<gene>
    <name evidence="2" type="ORF">ADS79_12250</name>
</gene>
<dbReference type="PANTHER" id="PTHR43194:SF5">
    <property type="entry name" value="PIMELOYL-[ACYL-CARRIER PROTEIN] METHYL ESTER ESTERASE"/>
    <property type="match status" value="1"/>
</dbReference>
<dbReference type="AlphaFoldDB" id="A0A0K9YWM3"/>
<comment type="caution">
    <text evidence="2">The sequence shown here is derived from an EMBL/GenBank/DDBJ whole genome shotgun (WGS) entry which is preliminary data.</text>
</comment>
<dbReference type="Gene3D" id="3.40.50.1820">
    <property type="entry name" value="alpha/beta hydrolase"/>
    <property type="match status" value="1"/>
</dbReference>